<organism evidence="2">
    <name type="scientific">Vitis vinifera</name>
    <name type="common">Grape</name>
    <dbReference type="NCBI Taxonomy" id="29760"/>
    <lineage>
        <taxon>Eukaryota</taxon>
        <taxon>Viridiplantae</taxon>
        <taxon>Streptophyta</taxon>
        <taxon>Embryophyta</taxon>
        <taxon>Tracheophyta</taxon>
        <taxon>Spermatophyta</taxon>
        <taxon>Magnoliopsida</taxon>
        <taxon>eudicotyledons</taxon>
        <taxon>Gunneridae</taxon>
        <taxon>Pentapetalae</taxon>
        <taxon>rosids</taxon>
        <taxon>Vitales</taxon>
        <taxon>Vitaceae</taxon>
        <taxon>Viteae</taxon>
        <taxon>Vitis</taxon>
    </lineage>
</organism>
<name>A5AQJ1_VITVI</name>
<feature type="compositionally biased region" description="Basic and acidic residues" evidence="1">
    <location>
        <begin position="384"/>
        <end position="396"/>
    </location>
</feature>
<protein>
    <submittedName>
        <fullName evidence="2">Uncharacterized protein</fullName>
    </submittedName>
</protein>
<reference evidence="2" key="1">
    <citation type="journal article" date="2007" name="PLoS ONE">
        <title>The first genome sequence of an elite grapevine cultivar (Pinot noir Vitis vinifera L.): coping with a highly heterozygous genome.</title>
        <authorList>
            <person name="Velasco R."/>
            <person name="Zharkikh A."/>
            <person name="Troggio M."/>
            <person name="Cartwright D.A."/>
            <person name="Cestaro A."/>
            <person name="Pruss D."/>
            <person name="Pindo M."/>
            <person name="FitzGerald L.M."/>
            <person name="Vezzulli S."/>
            <person name="Reid J."/>
            <person name="Malacarne G."/>
            <person name="Iliev D."/>
            <person name="Coppola G."/>
            <person name="Wardell B."/>
            <person name="Micheletti D."/>
            <person name="Macalma T."/>
            <person name="Facci M."/>
            <person name="Mitchell J.T."/>
            <person name="Perazzolli M."/>
            <person name="Eldredge G."/>
            <person name="Gatto P."/>
            <person name="Oyzerski R."/>
            <person name="Moretto M."/>
            <person name="Gutin N."/>
            <person name="Stefanini M."/>
            <person name="Chen Y."/>
            <person name="Segala C."/>
            <person name="Davenport C."/>
            <person name="Dematte L."/>
            <person name="Mraz A."/>
            <person name="Battilana J."/>
            <person name="Stormo K."/>
            <person name="Costa F."/>
            <person name="Tao Q."/>
            <person name="Si-Ammour A."/>
            <person name="Harkins T."/>
            <person name="Lackey A."/>
            <person name="Perbost C."/>
            <person name="Taillon B."/>
            <person name="Stella A."/>
            <person name="Solovyev V."/>
            <person name="Fawcett J.A."/>
            <person name="Sterck L."/>
            <person name="Vandepoele K."/>
            <person name="Grando S.M."/>
            <person name="Toppo S."/>
            <person name="Moser C."/>
            <person name="Lanchbury J."/>
            <person name="Bogden R."/>
            <person name="Skolnick M."/>
            <person name="Sgaramella V."/>
            <person name="Bhatnagar S.K."/>
            <person name="Fontana P."/>
            <person name="Gutin A."/>
            <person name="Van de Peer Y."/>
            <person name="Salamini F."/>
            <person name="Viola R."/>
        </authorList>
    </citation>
    <scope>NUCLEOTIDE SEQUENCE</scope>
</reference>
<accession>A5AQJ1</accession>
<feature type="region of interest" description="Disordered" evidence="1">
    <location>
        <begin position="506"/>
        <end position="540"/>
    </location>
</feature>
<dbReference type="AlphaFoldDB" id="A5AQJ1"/>
<sequence length="771" mass="85038">MGAVVQLSQRHVHSKKWGLLEVGRVQRSPPFLGSLRDFLDWMLVDLNYEGISGIYVACVIDERICFLGFVSRKEAWGHLCTRKFLTERLQQKRAHYIRFCRNLEKLLSPLLMDVEYRDLDFNSSLNWQEVLSAFDNSSVFLLGAKYSGENYNSSSVFIRSSKLSWSWDHILSSDVVIETVKAETMAVGAASSANSEDAIPSSNQNCLDPKDLLISGDSIPETFQAEPVAVAAAAAYGADGEDDFPSVLVAAGFGSRKGTLRKEALDKELNSMVKYGLRLGILKGELFSIYLSNQGNDGMTVPDLSRCVHISELNLADTTEELELPMLSYDSRNTDDDFKNSSNDDFDSDLGTFNLEKTGGGVEKDQELNVGVVVRDTVIVDNQDGTKGDACTDKSETAGLSNNEEKQETKTKPEADSEATKNEHVIKGAELENAVSGKSESLESADLSPVLNTTIKLDETNHYSDEDDKESEIEGSVTDEEFKGMVLEGSEAAKHFLKELGQVLGGGSHSSVESSRDHSQRIGGQIISDSDEEVDTDEEGDRKELFNSVALAAILKANAELHSVYSVLNLMKMGRTSSDSDGPNQILFTSIEELDYALVHLGEEEDALMPDARLSSISPTLARVPGGTEKEAEQREQGLKGTIQNGSIEKSLNGIVSAAIDILMSFKARNELGNEDWITEIIARKWEVSTTERAKDEVRDELENSDSELQKSPEVNYKKIDESDELLSEDLKLENEWQQVSTCFEMNMASSTPDMPAMYRGLFIQPSAIQQ</sequence>
<dbReference type="EMBL" id="AM432260">
    <property type="protein sequence ID" value="CAN80318.1"/>
    <property type="molecule type" value="Genomic_DNA"/>
</dbReference>
<evidence type="ECO:0000313" key="2">
    <source>
        <dbReference type="EMBL" id="CAN80318.1"/>
    </source>
</evidence>
<feature type="region of interest" description="Disordered" evidence="1">
    <location>
        <begin position="693"/>
        <end position="716"/>
    </location>
</feature>
<feature type="region of interest" description="Disordered" evidence="1">
    <location>
        <begin position="383"/>
        <end position="423"/>
    </location>
</feature>
<feature type="compositionally biased region" description="Basic and acidic residues" evidence="1">
    <location>
        <begin position="403"/>
        <end position="423"/>
    </location>
</feature>
<feature type="compositionally biased region" description="Acidic residues" evidence="1">
    <location>
        <begin position="529"/>
        <end position="539"/>
    </location>
</feature>
<evidence type="ECO:0000256" key="1">
    <source>
        <dbReference type="SAM" id="MobiDB-lite"/>
    </source>
</evidence>
<proteinExistence type="predicted"/>
<gene>
    <name evidence="2" type="ORF">VITISV_009814</name>
</gene>